<evidence type="ECO:0000256" key="1">
    <source>
        <dbReference type="SAM" id="Phobius"/>
    </source>
</evidence>
<protein>
    <submittedName>
        <fullName evidence="2">Uncharacterized protein</fullName>
    </submittedName>
</protein>
<keyword evidence="1" id="KW-1133">Transmembrane helix</keyword>
<reference evidence="3" key="1">
    <citation type="submission" date="2009-08" db="EMBL/GenBank/DDBJ databases">
        <title>The complete genome of Chitinophaga pinensis DSM 2588.</title>
        <authorList>
            <consortium name="US DOE Joint Genome Institute (JGI-PGF)"/>
            <person name="Lucas S."/>
            <person name="Copeland A."/>
            <person name="Lapidus A."/>
            <person name="Glavina del Rio T."/>
            <person name="Dalin E."/>
            <person name="Tice H."/>
            <person name="Bruce D."/>
            <person name="Goodwin L."/>
            <person name="Pitluck S."/>
            <person name="Kyrpides N."/>
            <person name="Mavromatis K."/>
            <person name="Ivanova N."/>
            <person name="Mikhailova N."/>
            <person name="Sims D."/>
            <person name="Meinche L."/>
            <person name="Brettin T."/>
            <person name="Detter J.C."/>
            <person name="Han C."/>
            <person name="Larimer F."/>
            <person name="Land M."/>
            <person name="Hauser L."/>
            <person name="Markowitz V."/>
            <person name="Cheng J.-F."/>
            <person name="Hugenholtz P."/>
            <person name="Woyke T."/>
            <person name="Wu D."/>
            <person name="Spring S."/>
            <person name="Klenk H.-P."/>
            <person name="Eisen J.A."/>
        </authorList>
    </citation>
    <scope>NUCLEOTIDE SEQUENCE [LARGE SCALE GENOMIC DNA]</scope>
    <source>
        <strain evidence="3">ATCC 43595 / DSM 2588 / LMG 13176 / NBRC 15968 / NCIMB 11800 / UQM 2034</strain>
    </source>
</reference>
<dbReference type="EMBL" id="CP001699">
    <property type="protein sequence ID" value="ACU62908.1"/>
    <property type="molecule type" value="Genomic_DNA"/>
</dbReference>
<accession>A0A979G902</accession>
<keyword evidence="1" id="KW-0472">Membrane</keyword>
<keyword evidence="1" id="KW-0812">Transmembrane</keyword>
<proteinExistence type="predicted"/>
<sequence>MKEDRPPLLPSWPLWYALVIVWLALLIGGFYFFTKVFS</sequence>
<reference evidence="2 3" key="2">
    <citation type="journal article" date="2010" name="Stand. Genomic Sci.">
        <title>Complete genome sequence of Chitinophaga pinensis type strain (UQM 2034).</title>
        <authorList>
            <person name="Glavina Del Rio T."/>
            <person name="Abt B."/>
            <person name="Spring S."/>
            <person name="Lapidus A."/>
            <person name="Nolan M."/>
            <person name="Tice H."/>
            <person name="Copeland A."/>
            <person name="Cheng J.F."/>
            <person name="Chen F."/>
            <person name="Bruce D."/>
            <person name="Goodwin L."/>
            <person name="Pitluck S."/>
            <person name="Ivanova N."/>
            <person name="Mavromatis K."/>
            <person name="Mikhailova N."/>
            <person name="Pati A."/>
            <person name="Chen A."/>
            <person name="Palaniappan K."/>
            <person name="Land M."/>
            <person name="Hauser L."/>
            <person name="Chang Y.J."/>
            <person name="Jeffries C.D."/>
            <person name="Chain P."/>
            <person name="Saunders E."/>
            <person name="Detter J.C."/>
            <person name="Brettin T."/>
            <person name="Rohde M."/>
            <person name="Goker M."/>
            <person name="Bristow J."/>
            <person name="Eisen J.A."/>
            <person name="Markowitz V."/>
            <person name="Hugenholtz P."/>
            <person name="Kyrpides N.C."/>
            <person name="Klenk H.P."/>
            <person name="Lucas S."/>
        </authorList>
    </citation>
    <scope>NUCLEOTIDE SEQUENCE [LARGE SCALE GENOMIC DNA]</scope>
    <source>
        <strain evidence="3">ATCC 43595 / DSM 2588 / LMG 13176 / NBRC 15968 / NCIMB 11800 / UQM 2034</strain>
    </source>
</reference>
<dbReference type="KEGG" id="cpi:Cpin_5479"/>
<feature type="transmembrane region" description="Helical" evidence="1">
    <location>
        <begin position="12"/>
        <end position="33"/>
    </location>
</feature>
<evidence type="ECO:0000313" key="3">
    <source>
        <dbReference type="Proteomes" id="UP000002215"/>
    </source>
</evidence>
<name>A0A979G902_CHIPD</name>
<dbReference type="AlphaFoldDB" id="A0A979G902"/>
<evidence type="ECO:0000313" key="2">
    <source>
        <dbReference type="EMBL" id="ACU62908.1"/>
    </source>
</evidence>
<organism evidence="2 3">
    <name type="scientific">Chitinophaga pinensis (strain ATCC 43595 / DSM 2588 / LMG 13176 / NBRC 15968 / NCIMB 11800 / UQM 2034)</name>
    <dbReference type="NCBI Taxonomy" id="485918"/>
    <lineage>
        <taxon>Bacteria</taxon>
        <taxon>Pseudomonadati</taxon>
        <taxon>Bacteroidota</taxon>
        <taxon>Chitinophagia</taxon>
        <taxon>Chitinophagales</taxon>
        <taxon>Chitinophagaceae</taxon>
        <taxon>Chitinophaga</taxon>
    </lineage>
</organism>
<gene>
    <name evidence="2" type="ordered locus">Cpin_5479</name>
</gene>
<dbReference type="Proteomes" id="UP000002215">
    <property type="component" value="Chromosome"/>
</dbReference>